<dbReference type="Proteomes" id="UP000003340">
    <property type="component" value="Unassembled WGS sequence"/>
</dbReference>
<reference evidence="2 3" key="2">
    <citation type="submission" date="2009-02" db="EMBL/GenBank/DDBJ databases">
        <title>Draft genome sequence of Clostridium methylpentosum (DSM 5476).</title>
        <authorList>
            <person name="Sudarsanam P."/>
            <person name="Ley R."/>
            <person name="Guruge J."/>
            <person name="Turnbaugh P.J."/>
            <person name="Mahowald M."/>
            <person name="Liep D."/>
            <person name="Gordon J."/>
        </authorList>
    </citation>
    <scope>NUCLEOTIDE SEQUENCE [LARGE SCALE GENOMIC DNA]</scope>
    <source>
        <strain evidence="2 3">DSM 5476</strain>
    </source>
</reference>
<accession>C0EFK4</accession>
<evidence type="ECO:0000313" key="2">
    <source>
        <dbReference type="EMBL" id="EEG29633.1"/>
    </source>
</evidence>
<evidence type="ECO:0000256" key="1">
    <source>
        <dbReference type="SAM" id="Phobius"/>
    </source>
</evidence>
<dbReference type="EMBL" id="ACEC01000093">
    <property type="protein sequence ID" value="EEG29633.1"/>
    <property type="molecule type" value="Genomic_DNA"/>
</dbReference>
<feature type="transmembrane region" description="Helical" evidence="1">
    <location>
        <begin position="200"/>
        <end position="220"/>
    </location>
</feature>
<dbReference type="SUPFAM" id="SSF55486">
    <property type="entry name" value="Metalloproteases ('zincins'), catalytic domain"/>
    <property type="match status" value="1"/>
</dbReference>
<sequence>MGYYINYYMDYFLYLLPALIVTIVAQVMVSRTYSKYSKVRSGRGYTGAMAARAILDSNGLQNVGIEHISGNLTDHYDPRTNVVRLSDSVYNSDSVAAIGVAAHEVGHAVQQNRGYLPMKIRAAIIPATQIGSKIAIPLFFIGLILSFEYLTTIGIILFSATVLFQLVTLPVEFNASRRALQTIEQDHFLEGGEVTGAKKVLSAAAMTYVAGLLMAIMQLLRLLAIAGRRND</sequence>
<dbReference type="PANTHER" id="PTHR36434:SF1">
    <property type="entry name" value="MEMBRANE PROTEASE YUGP-RELATED"/>
    <property type="match status" value="1"/>
</dbReference>
<reference evidence="2 3" key="1">
    <citation type="submission" date="2009-01" db="EMBL/GenBank/DDBJ databases">
        <authorList>
            <person name="Fulton L."/>
            <person name="Clifton S."/>
            <person name="Fulton B."/>
            <person name="Xu J."/>
            <person name="Minx P."/>
            <person name="Pepin K.H."/>
            <person name="Johnson M."/>
            <person name="Bhonagiri V."/>
            <person name="Nash W.E."/>
            <person name="Mardis E.R."/>
            <person name="Wilson R.K."/>
        </authorList>
    </citation>
    <scope>NUCLEOTIDE SEQUENCE [LARGE SCALE GENOMIC DNA]</scope>
    <source>
        <strain evidence="2 3">DSM 5476</strain>
    </source>
</reference>
<dbReference type="eggNOG" id="COG2738">
    <property type="taxonomic scope" value="Bacteria"/>
</dbReference>
<dbReference type="PANTHER" id="PTHR36434">
    <property type="entry name" value="MEMBRANE PROTEASE YUGP-RELATED"/>
    <property type="match status" value="1"/>
</dbReference>
<keyword evidence="1" id="KW-1133">Transmembrane helix</keyword>
<dbReference type="AlphaFoldDB" id="C0EFK4"/>
<evidence type="ECO:0000313" key="3">
    <source>
        <dbReference type="Proteomes" id="UP000003340"/>
    </source>
</evidence>
<dbReference type="HOGENOM" id="CLU_084406_0_0_9"/>
<dbReference type="STRING" id="537013.CLOSTMETH_02646"/>
<proteinExistence type="predicted"/>
<feature type="transmembrane region" description="Helical" evidence="1">
    <location>
        <begin position="138"/>
        <end position="164"/>
    </location>
</feature>
<keyword evidence="1" id="KW-0472">Membrane</keyword>
<gene>
    <name evidence="2" type="ORF">CLOSTMETH_02646</name>
</gene>
<feature type="transmembrane region" description="Helical" evidence="1">
    <location>
        <begin position="12"/>
        <end position="33"/>
    </location>
</feature>
<dbReference type="InterPro" id="IPR007395">
    <property type="entry name" value="Zn_peptidase_2"/>
</dbReference>
<name>C0EFK4_9FIRM</name>
<protein>
    <submittedName>
        <fullName evidence="2">Putative neutral zinc metallopeptidase</fullName>
    </submittedName>
</protein>
<comment type="caution">
    <text evidence="2">The sequence shown here is derived from an EMBL/GenBank/DDBJ whole genome shotgun (WGS) entry which is preliminary data.</text>
</comment>
<keyword evidence="1" id="KW-0812">Transmembrane</keyword>
<organism evidence="2 3">
    <name type="scientific">[Clostridium] methylpentosum DSM 5476</name>
    <dbReference type="NCBI Taxonomy" id="537013"/>
    <lineage>
        <taxon>Bacteria</taxon>
        <taxon>Bacillati</taxon>
        <taxon>Bacillota</taxon>
        <taxon>Clostridia</taxon>
        <taxon>Eubacteriales</taxon>
        <taxon>Oscillospiraceae</taxon>
        <taxon>Oscillospiraceae incertae sedis</taxon>
    </lineage>
</organism>
<keyword evidence="3" id="KW-1185">Reference proteome</keyword>
<dbReference type="Pfam" id="PF04298">
    <property type="entry name" value="Zn_peptidase_2"/>
    <property type="match status" value="1"/>
</dbReference>